<dbReference type="STRING" id="1317124.DW2_18749"/>
<evidence type="ECO:0000259" key="8">
    <source>
        <dbReference type="PROSITE" id="PS51202"/>
    </source>
</evidence>
<dbReference type="InterPro" id="IPR004680">
    <property type="entry name" value="Cit_transptr-like_dom"/>
</dbReference>
<dbReference type="GO" id="GO:0008324">
    <property type="term" value="F:monoatomic cation transmembrane transporter activity"/>
    <property type="evidence" value="ECO:0007669"/>
    <property type="project" value="InterPro"/>
</dbReference>
<sequence length="574" mass="59925">MLLLFVAAAVLLATELIPLEVTALCLVVVLSATGIITAQEAFQGFASEAIVVLACVMILSRRLADSGAMLGLSARLVGQGKSAPVGVGPRLMAGSAVLSMLFSNTSTTAVMMPVAIGAARKAKHDPARYLMPIAFASIMGGSATLIGTSTNLAVSGAIARAGLEPFGLFEFFWVGVTVSVAGIAAMVLLGRRLVPVRGETKDLEEGGALFLAGLVVAPGSRAEGMTVSELGLADIDVTLLAIDTEDARLEPHPRRKLHEGNHIIIRATAAALASLLDDKRFVVDGIAEATQVQVTAEAILLPGSQWVGMSLARMRRELSPDVAVIGVRRSGYGRVARIGLMRLRAGDILHLVGEEDGIARVDADVDIYLATDAEPVAPGRREGWYTLSALLGAIAIAAAGVLPLSVALTMAVLGLVLAGRFTLRDAFAMVSWRVLILIGGMSSFGLAMLQTGAADWLAQGIFQHIVPLGRPAVLVSLSLLTVLLTQPLSNAAAALTMLPIAIALADTLGVDPRPLAIIVTLSASLSFIAPLEPALLLVYGKGNYRLMDFVRAGVPLTLISMAVVLVLVPWLWPF</sequence>
<feature type="transmembrane region" description="Helical" evidence="7">
    <location>
        <begin position="552"/>
        <end position="572"/>
    </location>
</feature>
<dbReference type="eggNOG" id="COG0471">
    <property type="taxonomic scope" value="Bacteria"/>
</dbReference>
<protein>
    <submittedName>
        <fullName evidence="9">Sodium/sulfate symporter family protein</fullName>
    </submittedName>
</protein>
<proteinExistence type="predicted"/>
<dbReference type="AlphaFoldDB" id="A0A085TRD0"/>
<evidence type="ECO:0000313" key="10">
    <source>
        <dbReference type="Proteomes" id="UP000028607"/>
    </source>
</evidence>
<feature type="transmembrane region" description="Helical" evidence="7">
    <location>
        <begin position="515"/>
        <end position="540"/>
    </location>
</feature>
<keyword evidence="4" id="KW-0677">Repeat</keyword>
<feature type="domain" description="RCK C-terminal" evidence="8">
    <location>
        <begin position="198"/>
        <end position="281"/>
    </location>
</feature>
<dbReference type="Proteomes" id="UP000028607">
    <property type="component" value="Unassembled WGS sequence"/>
</dbReference>
<gene>
    <name evidence="9" type="ORF">DW2_18749</name>
</gene>
<dbReference type="Pfam" id="PF03600">
    <property type="entry name" value="CitMHS"/>
    <property type="match status" value="1"/>
</dbReference>
<dbReference type="SUPFAM" id="SSF116726">
    <property type="entry name" value="TrkA C-terminal domain-like"/>
    <property type="match status" value="2"/>
</dbReference>
<evidence type="ECO:0000256" key="3">
    <source>
        <dbReference type="ARBA" id="ARBA00022692"/>
    </source>
</evidence>
<evidence type="ECO:0000256" key="4">
    <source>
        <dbReference type="ARBA" id="ARBA00022737"/>
    </source>
</evidence>
<dbReference type="InterPro" id="IPR006037">
    <property type="entry name" value="RCK_C"/>
</dbReference>
<comment type="caution">
    <text evidence="9">The sequence shown here is derived from an EMBL/GenBank/DDBJ whole genome shotgun (WGS) entry which is preliminary data.</text>
</comment>
<evidence type="ECO:0000256" key="7">
    <source>
        <dbReference type="SAM" id="Phobius"/>
    </source>
</evidence>
<feature type="transmembrane region" description="Helical" evidence="7">
    <location>
        <begin position="129"/>
        <end position="159"/>
    </location>
</feature>
<evidence type="ECO:0000256" key="5">
    <source>
        <dbReference type="ARBA" id="ARBA00022989"/>
    </source>
</evidence>
<feature type="transmembrane region" description="Helical" evidence="7">
    <location>
        <begin position="491"/>
        <end position="509"/>
    </location>
</feature>
<feature type="transmembrane region" description="Helical" evidence="7">
    <location>
        <begin position="171"/>
        <end position="189"/>
    </location>
</feature>
<keyword evidence="6 7" id="KW-0472">Membrane</keyword>
<keyword evidence="3 7" id="KW-0812">Transmembrane</keyword>
<dbReference type="PANTHER" id="PTHR43652:SF2">
    <property type="entry name" value="BASIC AMINO ACID ANTIPORTER YFCC-RELATED"/>
    <property type="match status" value="1"/>
</dbReference>
<reference evidence="9 10" key="2">
    <citation type="journal article" date="2015" name="Antonie Van Leeuwenhoek">
        <title>Thioclava indica sp. nov., isolated from surface seawater of the Indian Ocean.</title>
        <authorList>
            <person name="Liu Y."/>
            <person name="Lai Q."/>
            <person name="Du J."/>
            <person name="Xu H."/>
            <person name="Jiang L."/>
            <person name="Shao Z."/>
        </authorList>
    </citation>
    <scope>NUCLEOTIDE SEQUENCE [LARGE SCALE GENOMIC DNA]</scope>
    <source>
        <strain evidence="9 10">13D2W-2</strain>
    </source>
</reference>
<dbReference type="EMBL" id="AQRC01000028">
    <property type="protein sequence ID" value="KFE33277.1"/>
    <property type="molecule type" value="Genomic_DNA"/>
</dbReference>
<keyword evidence="10" id="KW-1185">Reference proteome</keyword>
<dbReference type="PANTHER" id="PTHR43652">
    <property type="entry name" value="BASIC AMINO ACID ANTIPORTER YFCC-RELATED"/>
    <property type="match status" value="1"/>
</dbReference>
<dbReference type="InterPro" id="IPR036721">
    <property type="entry name" value="RCK_C_sf"/>
</dbReference>
<name>A0A085TRD0_9RHOB</name>
<feature type="transmembrane region" description="Helical" evidence="7">
    <location>
        <begin position="41"/>
        <end position="59"/>
    </location>
</feature>
<dbReference type="GO" id="GO:0006813">
    <property type="term" value="P:potassium ion transport"/>
    <property type="evidence" value="ECO:0007669"/>
    <property type="project" value="InterPro"/>
</dbReference>
<feature type="transmembrane region" description="Helical" evidence="7">
    <location>
        <begin position="461"/>
        <end position="484"/>
    </location>
</feature>
<accession>A0A085TRD0</accession>
<dbReference type="Gene3D" id="3.30.70.1450">
    <property type="entry name" value="Regulator of K+ conductance, C-terminal domain"/>
    <property type="match status" value="2"/>
</dbReference>
<comment type="subcellular location">
    <subcellularLocation>
        <location evidence="1">Membrane</location>
        <topology evidence="1">Multi-pass membrane protein</topology>
    </subcellularLocation>
</comment>
<evidence type="ECO:0000256" key="6">
    <source>
        <dbReference type="ARBA" id="ARBA00023136"/>
    </source>
</evidence>
<reference evidence="10" key="1">
    <citation type="submission" date="2013-04" db="EMBL/GenBank/DDBJ databases">
        <title>Thioclava sp. 13D2W-2 Genome Sequencing.</title>
        <authorList>
            <person name="Lai Q."/>
            <person name="Li G."/>
            <person name="Shao Z."/>
        </authorList>
    </citation>
    <scope>NUCLEOTIDE SEQUENCE [LARGE SCALE GENOMIC DNA]</scope>
    <source>
        <strain evidence="10">13D2W-2</strain>
    </source>
</reference>
<feature type="transmembrane region" description="Helical" evidence="7">
    <location>
        <begin position="430"/>
        <end position="449"/>
    </location>
</feature>
<keyword evidence="2" id="KW-0813">Transport</keyword>
<evidence type="ECO:0000313" key="9">
    <source>
        <dbReference type="EMBL" id="KFE33277.1"/>
    </source>
</evidence>
<dbReference type="PATRIC" id="fig|1317124.6.peg.3758"/>
<feature type="domain" description="RCK C-terminal" evidence="8">
    <location>
        <begin position="283"/>
        <end position="367"/>
    </location>
</feature>
<dbReference type="InterPro" id="IPR051679">
    <property type="entry name" value="DASS-Related_Transporters"/>
</dbReference>
<evidence type="ECO:0000256" key="2">
    <source>
        <dbReference type="ARBA" id="ARBA00022448"/>
    </source>
</evidence>
<keyword evidence="5 7" id="KW-1133">Transmembrane helix</keyword>
<organism evidence="9 10">
    <name type="scientific">Thioclava atlantica</name>
    <dbReference type="NCBI Taxonomy" id="1317124"/>
    <lineage>
        <taxon>Bacteria</taxon>
        <taxon>Pseudomonadati</taxon>
        <taxon>Pseudomonadota</taxon>
        <taxon>Alphaproteobacteria</taxon>
        <taxon>Rhodobacterales</taxon>
        <taxon>Paracoccaceae</taxon>
        <taxon>Thioclava</taxon>
    </lineage>
</organism>
<dbReference type="GO" id="GO:0005886">
    <property type="term" value="C:plasma membrane"/>
    <property type="evidence" value="ECO:0007669"/>
    <property type="project" value="TreeGrafter"/>
</dbReference>
<evidence type="ECO:0000256" key="1">
    <source>
        <dbReference type="ARBA" id="ARBA00004141"/>
    </source>
</evidence>
<dbReference type="Pfam" id="PF02080">
    <property type="entry name" value="TrkA_C"/>
    <property type="match status" value="2"/>
</dbReference>
<dbReference type="PROSITE" id="PS51202">
    <property type="entry name" value="RCK_C"/>
    <property type="match status" value="2"/>
</dbReference>